<dbReference type="InterPro" id="IPR009057">
    <property type="entry name" value="Homeodomain-like_sf"/>
</dbReference>
<dbReference type="GO" id="GO:0003700">
    <property type="term" value="F:DNA-binding transcription factor activity"/>
    <property type="evidence" value="ECO:0007669"/>
    <property type="project" value="TreeGrafter"/>
</dbReference>
<evidence type="ECO:0000259" key="5">
    <source>
        <dbReference type="PROSITE" id="PS50977"/>
    </source>
</evidence>
<keyword evidence="1" id="KW-0805">Transcription regulation</keyword>
<keyword evidence="2 4" id="KW-0238">DNA-binding</keyword>
<dbReference type="PROSITE" id="PS50977">
    <property type="entry name" value="HTH_TETR_2"/>
    <property type="match status" value="1"/>
</dbReference>
<dbReference type="Proteomes" id="UP000076512">
    <property type="component" value="Unassembled WGS sequence"/>
</dbReference>
<proteinExistence type="predicted"/>
<dbReference type="STRING" id="455432.AWN90_32500"/>
<dbReference type="EMBL" id="LWGR01000007">
    <property type="protein sequence ID" value="KZM74071.1"/>
    <property type="molecule type" value="Genomic_DNA"/>
</dbReference>
<evidence type="ECO:0000256" key="2">
    <source>
        <dbReference type="ARBA" id="ARBA00023125"/>
    </source>
</evidence>
<protein>
    <submittedName>
        <fullName evidence="6">Transcriptional regulator</fullName>
    </submittedName>
</protein>
<feature type="domain" description="HTH tetR-type" evidence="5">
    <location>
        <begin position="9"/>
        <end position="69"/>
    </location>
</feature>
<reference evidence="6 7" key="1">
    <citation type="submission" date="2016-04" db="EMBL/GenBank/DDBJ databases">
        <authorList>
            <person name="Evans L.H."/>
            <person name="Alamgir A."/>
            <person name="Owens N."/>
            <person name="Weber N.D."/>
            <person name="Virtaneva K."/>
            <person name="Barbian K."/>
            <person name="Babar A."/>
            <person name="Rosenke K."/>
        </authorList>
    </citation>
    <scope>NUCLEOTIDE SEQUENCE [LARGE SCALE GENOMIC DNA]</scope>
    <source>
        <strain evidence="6 7">IFM 0406</strain>
    </source>
</reference>
<dbReference type="Pfam" id="PF00440">
    <property type="entry name" value="TetR_N"/>
    <property type="match status" value="1"/>
</dbReference>
<evidence type="ECO:0000256" key="3">
    <source>
        <dbReference type="ARBA" id="ARBA00023163"/>
    </source>
</evidence>
<dbReference type="PRINTS" id="PR00455">
    <property type="entry name" value="HTHTETR"/>
</dbReference>
<keyword evidence="3" id="KW-0804">Transcription</keyword>
<feature type="DNA-binding region" description="H-T-H motif" evidence="4">
    <location>
        <begin position="32"/>
        <end position="51"/>
    </location>
</feature>
<evidence type="ECO:0000313" key="7">
    <source>
        <dbReference type="Proteomes" id="UP000076512"/>
    </source>
</evidence>
<evidence type="ECO:0000313" key="6">
    <source>
        <dbReference type="EMBL" id="KZM74071.1"/>
    </source>
</evidence>
<dbReference type="OrthoDB" id="3288227at2"/>
<dbReference type="Gene3D" id="1.10.357.10">
    <property type="entry name" value="Tetracycline Repressor, domain 2"/>
    <property type="match status" value="1"/>
</dbReference>
<dbReference type="PANTHER" id="PTHR30055">
    <property type="entry name" value="HTH-TYPE TRANSCRIPTIONAL REGULATOR RUTR"/>
    <property type="match status" value="1"/>
</dbReference>
<sequence length="202" mass="21029">MAPRKVDPEARRAEVLGAAVRVFARKGFAASRIEDVAAEAGIAKGSVYLAFESREALLRAAFDEFAAESAAQLRRATTGGGPAIDRLTGLIRSTFALLTGAPELSRMLLDLWSIGRGVDADLPLDMATVYDGYRTAIADLLRAAEADGAVRPGVGIGHAAVVVGAIEGCLLQWLIDPALPVATLADTIVDVCVNGIGAEKNS</sequence>
<comment type="caution">
    <text evidence="6">The sequence shown here is derived from an EMBL/GenBank/DDBJ whole genome shotgun (WGS) entry which is preliminary data.</text>
</comment>
<dbReference type="InterPro" id="IPR050109">
    <property type="entry name" value="HTH-type_TetR-like_transc_reg"/>
</dbReference>
<organism evidence="6 7">
    <name type="scientific">Nocardia terpenica</name>
    <dbReference type="NCBI Taxonomy" id="455432"/>
    <lineage>
        <taxon>Bacteria</taxon>
        <taxon>Bacillati</taxon>
        <taxon>Actinomycetota</taxon>
        <taxon>Actinomycetes</taxon>
        <taxon>Mycobacteriales</taxon>
        <taxon>Nocardiaceae</taxon>
        <taxon>Nocardia</taxon>
    </lineage>
</organism>
<dbReference type="GO" id="GO:0000976">
    <property type="term" value="F:transcription cis-regulatory region binding"/>
    <property type="evidence" value="ECO:0007669"/>
    <property type="project" value="TreeGrafter"/>
</dbReference>
<evidence type="ECO:0000256" key="4">
    <source>
        <dbReference type="PROSITE-ProRule" id="PRU00335"/>
    </source>
</evidence>
<accession>A0A164N7V5</accession>
<name>A0A164N7V5_9NOCA</name>
<keyword evidence="7" id="KW-1185">Reference proteome</keyword>
<dbReference type="SUPFAM" id="SSF46689">
    <property type="entry name" value="Homeodomain-like"/>
    <property type="match status" value="1"/>
</dbReference>
<dbReference type="InterPro" id="IPR001647">
    <property type="entry name" value="HTH_TetR"/>
</dbReference>
<dbReference type="PANTHER" id="PTHR30055:SF234">
    <property type="entry name" value="HTH-TYPE TRANSCRIPTIONAL REGULATOR BETI"/>
    <property type="match status" value="1"/>
</dbReference>
<gene>
    <name evidence="6" type="ORF">AWN90_32500</name>
</gene>
<evidence type="ECO:0000256" key="1">
    <source>
        <dbReference type="ARBA" id="ARBA00023015"/>
    </source>
</evidence>
<dbReference type="InterPro" id="IPR036271">
    <property type="entry name" value="Tet_transcr_reg_TetR-rel_C_sf"/>
</dbReference>
<dbReference type="SUPFAM" id="SSF48498">
    <property type="entry name" value="Tetracyclin repressor-like, C-terminal domain"/>
    <property type="match status" value="1"/>
</dbReference>
<dbReference type="AlphaFoldDB" id="A0A164N7V5"/>